<gene>
    <name evidence="6" type="ORF">ENO47_06140</name>
</gene>
<keyword evidence="4" id="KW-0106">Calcium</keyword>
<accession>A0A7C2ZF02</accession>
<evidence type="ECO:0000256" key="2">
    <source>
        <dbReference type="ARBA" id="ARBA00022694"/>
    </source>
</evidence>
<dbReference type="EMBL" id="DSFP01000053">
    <property type="protein sequence ID" value="HEW46230.1"/>
    <property type="molecule type" value="Genomic_DNA"/>
</dbReference>
<evidence type="ECO:0000259" key="5">
    <source>
        <dbReference type="Pfam" id="PF01951"/>
    </source>
</evidence>
<reference evidence="6" key="1">
    <citation type="journal article" date="2020" name="mSystems">
        <title>Genome- and Community-Level Interaction Insights into Carbon Utilization and Element Cycling Functions of Hydrothermarchaeota in Hydrothermal Sediment.</title>
        <authorList>
            <person name="Zhou Z."/>
            <person name="Liu Y."/>
            <person name="Xu W."/>
            <person name="Pan J."/>
            <person name="Luo Z.H."/>
            <person name="Li M."/>
        </authorList>
    </citation>
    <scope>NUCLEOTIDE SEQUENCE [LARGE SCALE GENOMIC DNA]</scope>
    <source>
        <strain evidence="6">SpSt-132</strain>
    </source>
</reference>
<organism evidence="6">
    <name type="scientific">Hydrogenobacter sp</name>
    <dbReference type="NCBI Taxonomy" id="2152829"/>
    <lineage>
        <taxon>Bacteria</taxon>
        <taxon>Pseudomonadati</taxon>
        <taxon>Aquificota</taxon>
        <taxon>Aquificia</taxon>
        <taxon>Aquificales</taxon>
        <taxon>Aquificaceae</taxon>
        <taxon>Hydrogenobacter</taxon>
    </lineage>
</organism>
<keyword evidence="3" id="KW-0479">Metal-binding</keyword>
<comment type="caution">
    <text evidence="6">The sequence shown here is derived from an EMBL/GenBank/DDBJ whole genome shotgun (WGS) entry which is preliminary data.</text>
</comment>
<dbReference type="GO" id="GO:0008033">
    <property type="term" value="P:tRNA processing"/>
    <property type="evidence" value="ECO:0007669"/>
    <property type="project" value="UniProtKB-KW"/>
</dbReference>
<feature type="domain" description="Archease" evidence="5">
    <location>
        <begin position="4"/>
        <end position="138"/>
    </location>
</feature>
<comment type="similarity">
    <text evidence="1">Belongs to the archease family.</text>
</comment>
<dbReference type="SUPFAM" id="SSF69819">
    <property type="entry name" value="MTH1598-like"/>
    <property type="match status" value="1"/>
</dbReference>
<dbReference type="AlphaFoldDB" id="A0A7C2ZF02"/>
<keyword evidence="2" id="KW-0819">tRNA processing</keyword>
<evidence type="ECO:0000313" key="6">
    <source>
        <dbReference type="EMBL" id="HEW46230.1"/>
    </source>
</evidence>
<dbReference type="PANTHER" id="PTHR12682">
    <property type="entry name" value="ARCHEASE"/>
    <property type="match status" value="1"/>
</dbReference>
<dbReference type="PANTHER" id="PTHR12682:SF11">
    <property type="entry name" value="PROTEIN ARCHEASE"/>
    <property type="match status" value="1"/>
</dbReference>
<name>A0A7C2ZF02_9AQUI</name>
<evidence type="ECO:0000256" key="3">
    <source>
        <dbReference type="ARBA" id="ARBA00022723"/>
    </source>
</evidence>
<dbReference type="InterPro" id="IPR002804">
    <property type="entry name" value="Archease"/>
</dbReference>
<sequence length="138" mass="15709">MSFYETIDRITADAGIRVRAKSLEDLICKSLLATFNEITPIDTVKAEEERVIEVSSELPFLLADLINMAIVLHETEMFVASACEVLDLKENYAKVRLLGSRFDPQKHEPRLVIKAATYHDLRVEKEGDLWVAEVIFDI</sequence>
<dbReference type="GO" id="GO:0046872">
    <property type="term" value="F:metal ion binding"/>
    <property type="evidence" value="ECO:0007669"/>
    <property type="project" value="UniProtKB-KW"/>
</dbReference>
<dbReference type="InterPro" id="IPR036820">
    <property type="entry name" value="Archease_dom_sf"/>
</dbReference>
<dbReference type="Gene3D" id="3.55.10.10">
    <property type="entry name" value="Archease domain"/>
    <property type="match status" value="1"/>
</dbReference>
<protein>
    <submittedName>
        <fullName evidence="6">Archease</fullName>
    </submittedName>
</protein>
<evidence type="ECO:0000256" key="4">
    <source>
        <dbReference type="ARBA" id="ARBA00022837"/>
    </source>
</evidence>
<dbReference type="InterPro" id="IPR023572">
    <property type="entry name" value="Archease_dom"/>
</dbReference>
<proteinExistence type="inferred from homology"/>
<dbReference type="Pfam" id="PF01951">
    <property type="entry name" value="Archease"/>
    <property type="match status" value="1"/>
</dbReference>
<evidence type="ECO:0000256" key="1">
    <source>
        <dbReference type="ARBA" id="ARBA00007963"/>
    </source>
</evidence>